<sequence length="1740" mass="174228">MTQAQERVWSEAFSDAELITAVREGDTSAYGALYERHAAAARTVARQYVRSTADADDVVSDAFARTLSVLQGGGGPDVTFRAYLFTVVRRLSYDLVNGARRTQPTDDERTFETAFGPMASTEDPTLEGFERSTVTRAYQELPERWRAVLWYTEVESLSPAEIAPILGLTANGVSALAYRAREGLRQAYLQQHLTSVPAEECRAVNALLGSYVRGGLAKRETARVESHLDGCGECRGLVLELGDVSHGMRAVIAPLVFGVGALGLVGTALPTFGGAAVAGGVGAALQGSSNAGAGSAGGSGAAGGSGGTAAGAGGGGAAGTSVAGTGAVGGAGAAAGATGGSGGAVGAGAAVGGAAAAGGATAGGGALAAAGGLVALVSSAPLAAAAVTVGVLAVAGLSVAGAMGVFSPDPEPAPTAQSSPSPTESPTTGTTATPDPTTDPTSPTNIPPAPTDETTAGTGDTTGTGDGTTGDGAPIGSEPGSSSPGGAAPDPGTGAPGPTDPGTSDPGPVDPGPTDPGTPEPAPAALELSLAPVTLAARQPADLVMTASNTGGRSAEEVFVDLTLPAGVSTQSASLVARGAAAAGPVRAAALPCGSAVPQSDGSSRVTCSVGVLAPRATQDLAVQVQADSGGEYAFTASLRAKGIEPSHRSFPPTQVSYWGPELRVTAEPVLAFDNPGDATLRVALRNSGDRPAVEPRVTVDLPDGLSLVGGGPAGWTCDATEDGTVTCASPNGTTLAPRATVDVAVRLLADLADVPDDVADLQVEATADGAHTGRASVDPEVDAPWAAAGDGLLDPDGERRAVVPQCAATDGGLASVLATYTNTTAYDDLTVTAHAAGSTATAVLAARETATLRVDDGVRFPAGRASLVLSTTVAGETFTIPLDAGAFAALDCWTPPPWLTAADVDVVADNDGGTVRYTATVTNGTGAGLDARLLAPDAGTWSGVADSAAIAPLADGRSGDLVLDTGLRDTTRANAVLRQYRWHTDADGDGKGYQSLLPVLLEGHRIAPAAPAPTVGQCAFDPATDTSSAPVTLHLDNTASTLPVTFSVPGVSGPVSVRAGATQTVTTTVGGESATFAVQADGAPLASHPVRGVDCFDWNVSGAASASWVPSDAGGSVVLTGTFRNGHAAARLSVVLEAGGWGTSGPVEVGPGEEVSLAVDTGSRDVAAGEVVLRATRADGSPGTHEVAAAFAAVRYAPSVGEPVVGTCAFDAATETSSAPVALRYDNSRSTVPVVFSVAGRDDLTQTVAGGRAEEVSVPGGVGSQGLTLAVLADGAASVSHELAGVDCFDWGRVAGAAAATAAWTVPPGAGVGSAFVTGTFHNPYTSTPLRVAMSTPHGDAAPVEVAPGADATFTVDAKALSVPAGTATFTVERAGGAPQTVEARYGGVTYSPQWARTATVEARWQDGSVKLVGSLTNDSPETIDARMLGGAHGDSAPVQKIAPGQTATFTIDTRSLDAKPGAVSFRQYRSVLGQGFVDVSLTATHRGATYVPDWSATLTAVTQCAAGPDGVVLTVGLRNDSGEPTHVVASTPFGVRDLGDVPPGGGTSVDVATGALAVKGGTVTFELSRTVLGTVFTQKVTAHFAARDCAVVRPTASLVLGDPVYDGDRDHSYRAVSVLLDNAASNVPVTFRVTGQAKGSWDLAAGERRTVELGEAPWSGATYVVHAGSWSQPLKVDPFTAARQCPEPWQSWTAYDHSAEVSYRGWTYAARNSHFGVRPDDPVLGWLFWERQSRCGEG</sequence>
<feature type="compositionally biased region" description="Pro residues" evidence="6">
    <location>
        <begin position="508"/>
        <end position="522"/>
    </location>
</feature>
<dbReference type="CDD" id="cd06171">
    <property type="entry name" value="Sigma70_r4"/>
    <property type="match status" value="1"/>
</dbReference>
<reference evidence="11" key="1">
    <citation type="journal article" date="2022" name="Int. J. Syst. Evol. Microbiol.">
        <title>Cellulosimicrobium protaetiae sp. nov., isolated from the gut of the larva of Protaetia brevitarsis seulensis.</title>
        <authorList>
            <person name="Le Han H."/>
            <person name="Nguyen T.T.H."/>
            <person name="Li Z."/>
            <person name="Shin N.R."/>
            <person name="Kim S.G."/>
        </authorList>
    </citation>
    <scope>NUCLEOTIDE SEQUENCE [LARGE SCALE GENOMIC DNA]</scope>
    <source>
        <strain evidence="11">BI34</strain>
    </source>
</reference>
<evidence type="ECO:0000259" key="8">
    <source>
        <dbReference type="Pfam" id="PF08281"/>
    </source>
</evidence>
<dbReference type="InterPro" id="IPR014284">
    <property type="entry name" value="RNA_pol_sigma-70_dom"/>
</dbReference>
<evidence type="ECO:0000256" key="4">
    <source>
        <dbReference type="ARBA" id="ARBA00023125"/>
    </source>
</evidence>
<evidence type="ECO:0000256" key="5">
    <source>
        <dbReference type="ARBA" id="ARBA00023163"/>
    </source>
</evidence>
<dbReference type="SUPFAM" id="SSF88659">
    <property type="entry name" value="Sigma3 and sigma4 domains of RNA polymerase sigma factors"/>
    <property type="match status" value="1"/>
</dbReference>
<dbReference type="InterPro" id="IPR013325">
    <property type="entry name" value="RNA_pol_sigma_r2"/>
</dbReference>
<dbReference type="Gene3D" id="1.10.10.10">
    <property type="entry name" value="Winged helix-like DNA-binding domain superfamily/Winged helix DNA-binding domain"/>
    <property type="match status" value="1"/>
</dbReference>
<dbReference type="RefSeq" id="WP_168731496.1">
    <property type="nucleotide sequence ID" value="NZ_CP052757.1"/>
</dbReference>
<feature type="compositionally biased region" description="Gly residues" evidence="6">
    <location>
        <begin position="460"/>
        <end position="470"/>
    </location>
</feature>
<dbReference type="PANTHER" id="PTHR43133:SF8">
    <property type="entry name" value="RNA POLYMERASE SIGMA FACTOR HI_1459-RELATED"/>
    <property type="match status" value="1"/>
</dbReference>
<keyword evidence="2" id="KW-0805">Transcription regulation</keyword>
<feature type="region of interest" description="Disordered" evidence="6">
    <location>
        <begin position="408"/>
        <end position="523"/>
    </location>
</feature>
<dbReference type="Pfam" id="PF13490">
    <property type="entry name" value="zf-HC2"/>
    <property type="match status" value="1"/>
</dbReference>
<gene>
    <name evidence="10" type="ORF">FIC82_004875</name>
</gene>
<dbReference type="Pfam" id="PF04542">
    <property type="entry name" value="Sigma70_r2"/>
    <property type="match status" value="1"/>
</dbReference>
<evidence type="ECO:0000256" key="3">
    <source>
        <dbReference type="ARBA" id="ARBA00023082"/>
    </source>
</evidence>
<dbReference type="Pfam" id="PF08281">
    <property type="entry name" value="Sigma70_r4_2"/>
    <property type="match status" value="1"/>
</dbReference>
<comment type="similarity">
    <text evidence="1">Belongs to the sigma-70 factor family. ECF subfamily.</text>
</comment>
<feature type="domain" description="RNA polymerase sigma factor 70 region 4 type 2" evidence="8">
    <location>
        <begin position="135"/>
        <end position="182"/>
    </location>
</feature>
<feature type="domain" description="Putative zinc-finger" evidence="9">
    <location>
        <begin position="201"/>
        <end position="235"/>
    </location>
</feature>
<keyword evidence="11" id="KW-1185">Reference proteome</keyword>
<dbReference type="InterPro" id="IPR039425">
    <property type="entry name" value="RNA_pol_sigma-70-like"/>
</dbReference>
<evidence type="ECO:0000256" key="6">
    <source>
        <dbReference type="SAM" id="MobiDB-lite"/>
    </source>
</evidence>
<evidence type="ECO:0000313" key="11">
    <source>
        <dbReference type="Proteomes" id="UP000451354"/>
    </source>
</evidence>
<dbReference type="KEGG" id="cprt:FIC82_004875"/>
<dbReference type="Gene3D" id="1.10.10.1320">
    <property type="entry name" value="Anti-sigma factor, zinc-finger domain"/>
    <property type="match status" value="1"/>
</dbReference>
<evidence type="ECO:0000313" key="10">
    <source>
        <dbReference type="EMBL" id="QJW35637.1"/>
    </source>
</evidence>
<evidence type="ECO:0000259" key="7">
    <source>
        <dbReference type="Pfam" id="PF04542"/>
    </source>
</evidence>
<dbReference type="InterPro" id="IPR013324">
    <property type="entry name" value="RNA_pol_sigma_r3/r4-like"/>
</dbReference>
<dbReference type="GO" id="GO:0003677">
    <property type="term" value="F:DNA binding"/>
    <property type="evidence" value="ECO:0007669"/>
    <property type="project" value="UniProtKB-KW"/>
</dbReference>
<dbReference type="InterPro" id="IPR013249">
    <property type="entry name" value="RNA_pol_sigma70_r4_t2"/>
</dbReference>
<evidence type="ECO:0000256" key="1">
    <source>
        <dbReference type="ARBA" id="ARBA00010641"/>
    </source>
</evidence>
<organism evidence="10 11">
    <name type="scientific">Cellulosimicrobium protaetiae</name>
    <dbReference type="NCBI Taxonomy" id="2587808"/>
    <lineage>
        <taxon>Bacteria</taxon>
        <taxon>Bacillati</taxon>
        <taxon>Actinomycetota</taxon>
        <taxon>Actinomycetes</taxon>
        <taxon>Micrococcales</taxon>
        <taxon>Promicromonosporaceae</taxon>
        <taxon>Cellulosimicrobium</taxon>
    </lineage>
</organism>
<dbReference type="Proteomes" id="UP000451354">
    <property type="component" value="Chromosome"/>
</dbReference>
<dbReference type="SUPFAM" id="SSF88946">
    <property type="entry name" value="Sigma2 domain of RNA polymerase sigma factors"/>
    <property type="match status" value="1"/>
</dbReference>
<dbReference type="InterPro" id="IPR007627">
    <property type="entry name" value="RNA_pol_sigma70_r2"/>
</dbReference>
<evidence type="ECO:0000259" key="9">
    <source>
        <dbReference type="Pfam" id="PF13490"/>
    </source>
</evidence>
<keyword evidence="5" id="KW-0804">Transcription</keyword>
<dbReference type="EMBL" id="CP052757">
    <property type="protein sequence ID" value="QJW35637.1"/>
    <property type="molecule type" value="Genomic_DNA"/>
</dbReference>
<feature type="compositionally biased region" description="Low complexity" evidence="6">
    <location>
        <begin position="414"/>
        <end position="444"/>
    </location>
</feature>
<dbReference type="InterPro" id="IPR041916">
    <property type="entry name" value="Anti_sigma_zinc_sf"/>
</dbReference>
<keyword evidence="4" id="KW-0238">DNA-binding</keyword>
<dbReference type="Gene3D" id="1.10.1740.10">
    <property type="match status" value="1"/>
</dbReference>
<dbReference type="InterPro" id="IPR027383">
    <property type="entry name" value="Znf_put"/>
</dbReference>
<accession>A0A6M5UAW2</accession>
<protein>
    <submittedName>
        <fullName evidence="10">Sigma-70 family RNA polymerase sigma factor</fullName>
    </submittedName>
</protein>
<feature type="domain" description="RNA polymerase sigma-70 region 2" evidence="7">
    <location>
        <begin position="33"/>
        <end position="101"/>
    </location>
</feature>
<feature type="compositionally biased region" description="Low complexity" evidence="6">
    <location>
        <begin position="471"/>
        <end position="507"/>
    </location>
</feature>
<evidence type="ECO:0000256" key="2">
    <source>
        <dbReference type="ARBA" id="ARBA00023015"/>
    </source>
</evidence>
<keyword evidence="3" id="KW-0731">Sigma factor</keyword>
<dbReference type="GO" id="GO:0006352">
    <property type="term" value="P:DNA-templated transcription initiation"/>
    <property type="evidence" value="ECO:0007669"/>
    <property type="project" value="InterPro"/>
</dbReference>
<name>A0A6M5UAW2_9MICO</name>
<dbReference type="InterPro" id="IPR036388">
    <property type="entry name" value="WH-like_DNA-bd_sf"/>
</dbReference>
<dbReference type="GO" id="GO:0016987">
    <property type="term" value="F:sigma factor activity"/>
    <property type="evidence" value="ECO:0007669"/>
    <property type="project" value="UniProtKB-KW"/>
</dbReference>
<proteinExistence type="inferred from homology"/>
<dbReference type="PANTHER" id="PTHR43133">
    <property type="entry name" value="RNA POLYMERASE ECF-TYPE SIGMA FACTO"/>
    <property type="match status" value="1"/>
</dbReference>
<dbReference type="NCBIfam" id="TIGR02937">
    <property type="entry name" value="sigma70-ECF"/>
    <property type="match status" value="1"/>
</dbReference>